<dbReference type="PROSITE" id="PS51007">
    <property type="entry name" value="CYTC"/>
    <property type="match status" value="1"/>
</dbReference>
<dbReference type="AlphaFoldDB" id="A0A1U7CZC1"/>
<proteinExistence type="predicted"/>
<evidence type="ECO:0000256" key="4">
    <source>
        <dbReference type="PROSITE-ProRule" id="PRU00433"/>
    </source>
</evidence>
<dbReference type="SUPFAM" id="SSF46626">
    <property type="entry name" value="Cytochrome c"/>
    <property type="match status" value="1"/>
</dbReference>
<dbReference type="PROSITE" id="PS51257">
    <property type="entry name" value="PROKAR_LIPOPROTEIN"/>
    <property type="match status" value="1"/>
</dbReference>
<evidence type="ECO:0000313" key="6">
    <source>
        <dbReference type="EMBL" id="APW64261.1"/>
    </source>
</evidence>
<name>A0A1U7CZC1_9BACT</name>
<feature type="domain" description="Cytochrome c" evidence="5">
    <location>
        <begin position="102"/>
        <end position="187"/>
    </location>
</feature>
<dbReference type="InterPro" id="IPR036909">
    <property type="entry name" value="Cyt_c-like_dom_sf"/>
</dbReference>
<dbReference type="GO" id="GO:0046872">
    <property type="term" value="F:metal ion binding"/>
    <property type="evidence" value="ECO:0007669"/>
    <property type="project" value="UniProtKB-KW"/>
</dbReference>
<evidence type="ECO:0000256" key="3">
    <source>
        <dbReference type="ARBA" id="ARBA00023004"/>
    </source>
</evidence>
<dbReference type="Gene3D" id="1.10.760.10">
    <property type="entry name" value="Cytochrome c-like domain"/>
    <property type="match status" value="1"/>
</dbReference>
<keyword evidence="6" id="KW-0614">Plasmid</keyword>
<dbReference type="PANTHER" id="PTHR40394:SF2">
    <property type="entry name" value="QUINOL:CYTOCHROME C OXIDOREDUCTASE MEMBRANE PROTEIN"/>
    <property type="match status" value="1"/>
</dbReference>
<evidence type="ECO:0000256" key="1">
    <source>
        <dbReference type="ARBA" id="ARBA00022617"/>
    </source>
</evidence>
<dbReference type="EMBL" id="CP019083">
    <property type="protein sequence ID" value="APW64261.1"/>
    <property type="molecule type" value="Genomic_DNA"/>
</dbReference>
<keyword evidence="7" id="KW-1185">Reference proteome</keyword>
<reference evidence="6 7" key="1">
    <citation type="submission" date="2016-12" db="EMBL/GenBank/DDBJ databases">
        <title>Comparative genomics of four Isosphaeraceae planctomycetes: a common pool of plasmids and glycoside hydrolase genes.</title>
        <authorList>
            <person name="Ivanova A."/>
        </authorList>
    </citation>
    <scope>NUCLEOTIDE SEQUENCE [LARGE SCALE GENOMIC DNA]</scope>
    <source>
        <strain evidence="6 7">PX4</strain>
        <plasmid evidence="7">palbo1</plasmid>
    </source>
</reference>
<organism evidence="6 7">
    <name type="scientific">Paludisphaera borealis</name>
    <dbReference type="NCBI Taxonomy" id="1387353"/>
    <lineage>
        <taxon>Bacteria</taxon>
        <taxon>Pseudomonadati</taxon>
        <taxon>Planctomycetota</taxon>
        <taxon>Planctomycetia</taxon>
        <taxon>Isosphaerales</taxon>
        <taxon>Isosphaeraceae</taxon>
        <taxon>Paludisphaera</taxon>
    </lineage>
</organism>
<keyword evidence="3 4" id="KW-0408">Iron</keyword>
<dbReference type="Proteomes" id="UP000186309">
    <property type="component" value="Plasmid PALBO1"/>
</dbReference>
<evidence type="ECO:0000259" key="5">
    <source>
        <dbReference type="PROSITE" id="PS51007"/>
    </source>
</evidence>
<dbReference type="Pfam" id="PF13442">
    <property type="entry name" value="Cytochrome_CBB3"/>
    <property type="match status" value="1"/>
</dbReference>
<protein>
    <recommendedName>
        <fullName evidence="5">Cytochrome c domain-containing protein</fullName>
    </recommendedName>
</protein>
<geneLocation type="plasmid" evidence="7">
    <name>palbo1</name>
</geneLocation>
<dbReference type="RefSeq" id="WP_076351712.1">
    <property type="nucleotide sequence ID" value="NZ_CP019083.1"/>
</dbReference>
<dbReference type="InterPro" id="IPR009056">
    <property type="entry name" value="Cyt_c-like_dom"/>
</dbReference>
<dbReference type="KEGG" id="pbor:BSF38_10044"/>
<evidence type="ECO:0000256" key="2">
    <source>
        <dbReference type="ARBA" id="ARBA00022723"/>
    </source>
</evidence>
<dbReference type="OrthoDB" id="9773456at2"/>
<accession>A0A1U7CZC1</accession>
<dbReference type="GO" id="GO:0020037">
    <property type="term" value="F:heme binding"/>
    <property type="evidence" value="ECO:0007669"/>
    <property type="project" value="InterPro"/>
</dbReference>
<dbReference type="GO" id="GO:0009055">
    <property type="term" value="F:electron transfer activity"/>
    <property type="evidence" value="ECO:0007669"/>
    <property type="project" value="InterPro"/>
</dbReference>
<gene>
    <name evidence="6" type="ORF">BSF38_10044</name>
</gene>
<keyword evidence="2 4" id="KW-0479">Metal-binding</keyword>
<keyword evidence="1 4" id="KW-0349">Heme</keyword>
<dbReference type="PANTHER" id="PTHR40394">
    <property type="entry name" value="LIPOPROTEIN-RELATED"/>
    <property type="match status" value="1"/>
</dbReference>
<sequence length="210" mass="23207">MRSNTLAARAWFASDRWSRWLAAGVVLAAFSGCQDMYDQPRYEPFEASTFFEDGASSRPLVAGTVPRTDPRNLPDVPDRNLLLTGLKDGLPSRSAPFPVDQAVLERGQGRYRIYCAPCHGEVGDGKGIIVQRGFTPPPSYHDDRLREAPLGHFFQVISEGHGAMYSFAARIAPQDRWAVASYIRALQLSQNAKVSDLPPEDQGQLQEASK</sequence>
<evidence type="ECO:0000313" key="7">
    <source>
        <dbReference type="Proteomes" id="UP000186309"/>
    </source>
</evidence>